<comment type="caution">
    <text evidence="2">The sequence shown here is derived from an EMBL/GenBank/DDBJ whole genome shotgun (WGS) entry which is preliminary data.</text>
</comment>
<evidence type="ECO:0000313" key="2">
    <source>
        <dbReference type="EMBL" id="KAK5995024.1"/>
    </source>
</evidence>
<dbReference type="Gene3D" id="3.40.190.100">
    <property type="entry name" value="Glycine betaine-binding periplasmic protein, domain 2"/>
    <property type="match status" value="1"/>
</dbReference>
<name>A0ABR0SSD2_9HYPO</name>
<evidence type="ECO:0000259" key="1">
    <source>
        <dbReference type="Pfam" id="PF04069"/>
    </source>
</evidence>
<dbReference type="Proteomes" id="UP001338125">
    <property type="component" value="Unassembled WGS sequence"/>
</dbReference>
<gene>
    <name evidence="2" type="ORF">PT974_03416</name>
</gene>
<keyword evidence="3" id="KW-1185">Reference proteome</keyword>
<dbReference type="Pfam" id="PF04069">
    <property type="entry name" value="OpuAC"/>
    <property type="match status" value="1"/>
</dbReference>
<dbReference type="Gene3D" id="3.30.1330.40">
    <property type="entry name" value="RutC-like"/>
    <property type="match status" value="1"/>
</dbReference>
<dbReference type="Gene3D" id="3.40.190.10">
    <property type="entry name" value="Periplasmic binding protein-like II"/>
    <property type="match status" value="1"/>
</dbReference>
<dbReference type="EMBL" id="JAVFKD010000004">
    <property type="protein sequence ID" value="KAK5995024.1"/>
    <property type="molecule type" value="Genomic_DNA"/>
</dbReference>
<proteinExistence type="predicted"/>
<sequence>MTMTSIRLGLIEATNCHNLAHELVLAVLRRLGYEPQTIPGTANVIASKLYGGEVDITIASMDEPSHSAYVKSRDHSPLIIFDNILYKHLFFWGVPDYVPEVAVGSIEDLLKTETRDLMLSNICQLHAGTDVGAQSTMDIMKKYELNAAGYKIIKIQDEFLDDAYRNNKWFVTPTWYPCGLYHRYKIRPLEDPKGLLYNLTKAMLMIPKSSRSKFTEEALSILKRITIGHDALSALDDDAQRNNTPPRLAVLHWMRTNKLQVDSWFTKTPYERLDKMGFKITPAPPVVGNCMPFRMTRHGLIETSLQPPFMGGGLSSEIMTINASEKGSDNTSSVAYGLGVLAIGCALNILSQLHDASKGNLSRVRMIRLEYHIMKDLDLDSSTEVVDTASEMIKATLSENGEHARTVIHHSHNPLDQAVLLAAHAELLW</sequence>
<protein>
    <recommendedName>
        <fullName evidence="1">ABC-type glycine betaine transport system substrate-binding domain-containing protein</fullName>
    </recommendedName>
</protein>
<organism evidence="2 3">
    <name type="scientific">Cladobotryum mycophilum</name>
    <dbReference type="NCBI Taxonomy" id="491253"/>
    <lineage>
        <taxon>Eukaryota</taxon>
        <taxon>Fungi</taxon>
        <taxon>Dikarya</taxon>
        <taxon>Ascomycota</taxon>
        <taxon>Pezizomycotina</taxon>
        <taxon>Sordariomycetes</taxon>
        <taxon>Hypocreomycetidae</taxon>
        <taxon>Hypocreales</taxon>
        <taxon>Hypocreaceae</taxon>
        <taxon>Cladobotryum</taxon>
    </lineage>
</organism>
<dbReference type="InterPro" id="IPR035959">
    <property type="entry name" value="RutC-like_sf"/>
</dbReference>
<feature type="domain" description="ABC-type glycine betaine transport system substrate-binding" evidence="1">
    <location>
        <begin position="17"/>
        <end position="255"/>
    </location>
</feature>
<dbReference type="SUPFAM" id="SSF53850">
    <property type="entry name" value="Periplasmic binding protein-like II"/>
    <property type="match status" value="1"/>
</dbReference>
<reference evidence="2 3" key="1">
    <citation type="submission" date="2024-01" db="EMBL/GenBank/DDBJ databases">
        <title>Complete genome of Cladobotryum mycophilum ATHUM6906.</title>
        <authorList>
            <person name="Christinaki A.C."/>
            <person name="Myridakis A.I."/>
            <person name="Kouvelis V.N."/>
        </authorList>
    </citation>
    <scope>NUCLEOTIDE SEQUENCE [LARGE SCALE GENOMIC DNA]</scope>
    <source>
        <strain evidence="2 3">ATHUM6906</strain>
    </source>
</reference>
<evidence type="ECO:0000313" key="3">
    <source>
        <dbReference type="Proteomes" id="UP001338125"/>
    </source>
</evidence>
<dbReference type="SUPFAM" id="SSF55298">
    <property type="entry name" value="YjgF-like"/>
    <property type="match status" value="1"/>
</dbReference>
<dbReference type="InterPro" id="IPR007210">
    <property type="entry name" value="ABC_Gly_betaine_transp_sub-bd"/>
</dbReference>
<accession>A0ABR0SSD2</accession>